<dbReference type="AlphaFoldDB" id="A0A8S4RSG4"/>
<organism evidence="2 3">
    <name type="scientific">Pararge aegeria aegeria</name>
    <dbReference type="NCBI Taxonomy" id="348720"/>
    <lineage>
        <taxon>Eukaryota</taxon>
        <taxon>Metazoa</taxon>
        <taxon>Ecdysozoa</taxon>
        <taxon>Arthropoda</taxon>
        <taxon>Hexapoda</taxon>
        <taxon>Insecta</taxon>
        <taxon>Pterygota</taxon>
        <taxon>Neoptera</taxon>
        <taxon>Endopterygota</taxon>
        <taxon>Lepidoptera</taxon>
        <taxon>Glossata</taxon>
        <taxon>Ditrysia</taxon>
        <taxon>Papilionoidea</taxon>
        <taxon>Nymphalidae</taxon>
        <taxon>Satyrinae</taxon>
        <taxon>Satyrini</taxon>
        <taxon>Parargina</taxon>
        <taxon>Pararge</taxon>
    </lineage>
</organism>
<proteinExistence type="predicted"/>
<dbReference type="OrthoDB" id="7469346at2759"/>
<feature type="compositionally biased region" description="Low complexity" evidence="1">
    <location>
        <begin position="11"/>
        <end position="36"/>
    </location>
</feature>
<feature type="region of interest" description="Disordered" evidence="1">
    <location>
        <begin position="1"/>
        <end position="59"/>
    </location>
</feature>
<keyword evidence="3" id="KW-1185">Reference proteome</keyword>
<evidence type="ECO:0000313" key="2">
    <source>
        <dbReference type="EMBL" id="CAH2241229.1"/>
    </source>
</evidence>
<sequence>MSENMEAAVEATTHPPAPSSTSSDAASVSTTASTVPKSEASRPTNFMKPSGLKPPTKIGRLCSNAAPKPAVPISPRSGLSWTGVLTAQTELSPVLKLIVFVAMDQA</sequence>
<dbReference type="EMBL" id="CAKXAJ010025574">
    <property type="protein sequence ID" value="CAH2241229.1"/>
    <property type="molecule type" value="Genomic_DNA"/>
</dbReference>
<evidence type="ECO:0000313" key="3">
    <source>
        <dbReference type="Proteomes" id="UP000838756"/>
    </source>
</evidence>
<evidence type="ECO:0000256" key="1">
    <source>
        <dbReference type="SAM" id="MobiDB-lite"/>
    </source>
</evidence>
<gene>
    <name evidence="2" type="primary">jg3293</name>
    <name evidence="2" type="ORF">PAEG_LOCUS17679</name>
</gene>
<protein>
    <submittedName>
        <fullName evidence="2">Jg3293 protein</fullName>
    </submittedName>
</protein>
<name>A0A8S4RSG4_9NEOP</name>
<dbReference type="Proteomes" id="UP000838756">
    <property type="component" value="Unassembled WGS sequence"/>
</dbReference>
<reference evidence="2" key="1">
    <citation type="submission" date="2022-03" db="EMBL/GenBank/DDBJ databases">
        <authorList>
            <person name="Lindestad O."/>
        </authorList>
    </citation>
    <scope>NUCLEOTIDE SEQUENCE</scope>
</reference>
<comment type="caution">
    <text evidence="2">The sequence shown here is derived from an EMBL/GenBank/DDBJ whole genome shotgun (WGS) entry which is preliminary data.</text>
</comment>
<accession>A0A8S4RSG4</accession>